<dbReference type="WBParaSite" id="ACRNAN_Path_33.g123.t1">
    <property type="protein sequence ID" value="ACRNAN_Path_33.g123.t1"/>
    <property type="gene ID" value="ACRNAN_Path_33.g123"/>
</dbReference>
<evidence type="ECO:0000313" key="2">
    <source>
        <dbReference type="WBParaSite" id="ACRNAN_Path_33.g123.t1"/>
    </source>
</evidence>
<protein>
    <submittedName>
        <fullName evidence="2">Uncharacterized protein</fullName>
    </submittedName>
</protein>
<sequence>MVVHLDVNSAPAARVTFADISDHREELSTILTELSNSFRYIDYVLQNGLGKVSGDEIHEKFKNAGSNLEVLKGWLKTTKDENLKKFLEQRIPAYEVFVESGKLLEDLALFLENIDFVDSEDAAIITKSALMMLEVAEMIDEAIKFLDYVYVDENGDIKEPITPELMLEIRSSIDKMKSLKSDIQKNTEPGSELSQNSYYNELLLNFTELYFETLWMKEDPKHNPARALQILDNLERILKQNEVKMTKEDVAVYETSYIQPLKEVKEKLMNGSDDKYKDILKVVLKIERIL</sequence>
<dbReference type="AlphaFoldDB" id="A0A914C5E8"/>
<accession>A0A914C5E8</accession>
<evidence type="ECO:0000313" key="1">
    <source>
        <dbReference type="Proteomes" id="UP000887540"/>
    </source>
</evidence>
<reference evidence="2" key="1">
    <citation type="submission" date="2022-11" db="UniProtKB">
        <authorList>
            <consortium name="WormBaseParasite"/>
        </authorList>
    </citation>
    <scope>IDENTIFICATION</scope>
</reference>
<dbReference type="Proteomes" id="UP000887540">
    <property type="component" value="Unplaced"/>
</dbReference>
<name>A0A914C5E8_9BILA</name>
<proteinExistence type="predicted"/>
<keyword evidence="1" id="KW-1185">Reference proteome</keyword>
<organism evidence="1 2">
    <name type="scientific">Acrobeloides nanus</name>
    <dbReference type="NCBI Taxonomy" id="290746"/>
    <lineage>
        <taxon>Eukaryota</taxon>
        <taxon>Metazoa</taxon>
        <taxon>Ecdysozoa</taxon>
        <taxon>Nematoda</taxon>
        <taxon>Chromadorea</taxon>
        <taxon>Rhabditida</taxon>
        <taxon>Tylenchina</taxon>
        <taxon>Cephalobomorpha</taxon>
        <taxon>Cephaloboidea</taxon>
        <taxon>Cephalobidae</taxon>
        <taxon>Acrobeloides</taxon>
    </lineage>
</organism>